<dbReference type="EMBL" id="JAACJM010000010">
    <property type="protein sequence ID" value="KAF5370744.1"/>
    <property type="molecule type" value="Genomic_DNA"/>
</dbReference>
<name>A0A8H5GT70_9AGAR</name>
<dbReference type="GO" id="GO:0035361">
    <property type="term" value="C:Cul8-RING ubiquitin ligase complex"/>
    <property type="evidence" value="ECO:0007669"/>
    <property type="project" value="TreeGrafter"/>
</dbReference>
<dbReference type="PANTHER" id="PTHR47667:SF1">
    <property type="entry name" value="REGULATOR OF TY1 TRANSPOSITION PROTEIN 107"/>
    <property type="match status" value="1"/>
</dbReference>
<protein>
    <recommendedName>
        <fullName evidence="2">BRCT domain-containing protein</fullName>
    </recommendedName>
</protein>
<feature type="domain" description="BRCT" evidence="2">
    <location>
        <begin position="99"/>
        <end position="179"/>
    </location>
</feature>
<dbReference type="Gene3D" id="3.40.50.10190">
    <property type="entry name" value="BRCT domain"/>
    <property type="match status" value="2"/>
</dbReference>
<dbReference type="Pfam" id="PF12738">
    <property type="entry name" value="PTCB-BRCT"/>
    <property type="match status" value="2"/>
</dbReference>
<evidence type="ECO:0000313" key="4">
    <source>
        <dbReference type="Proteomes" id="UP000559256"/>
    </source>
</evidence>
<reference evidence="3 4" key="1">
    <citation type="journal article" date="2020" name="ISME J.">
        <title>Uncovering the hidden diversity of litter-decomposition mechanisms in mushroom-forming fungi.</title>
        <authorList>
            <person name="Floudas D."/>
            <person name="Bentzer J."/>
            <person name="Ahren D."/>
            <person name="Johansson T."/>
            <person name="Persson P."/>
            <person name="Tunlid A."/>
        </authorList>
    </citation>
    <scope>NUCLEOTIDE SEQUENCE [LARGE SCALE GENOMIC DNA]</scope>
    <source>
        <strain evidence="3 4">CBS 291.85</strain>
    </source>
</reference>
<dbReference type="GO" id="GO:0005634">
    <property type="term" value="C:nucleus"/>
    <property type="evidence" value="ECO:0007669"/>
    <property type="project" value="TreeGrafter"/>
</dbReference>
<dbReference type="InterPro" id="IPR036420">
    <property type="entry name" value="BRCT_dom_sf"/>
</dbReference>
<dbReference type="InterPro" id="IPR053036">
    <property type="entry name" value="CellCycle_DNARepair_Reg"/>
</dbReference>
<dbReference type="GO" id="GO:0006302">
    <property type="term" value="P:double-strand break repair"/>
    <property type="evidence" value="ECO:0007669"/>
    <property type="project" value="TreeGrafter"/>
</dbReference>
<keyword evidence="4" id="KW-1185">Reference proteome</keyword>
<dbReference type="PANTHER" id="PTHR47667">
    <property type="entry name" value="REGULATOR OF TY1 TRANSPOSITION PROTEIN 107"/>
    <property type="match status" value="1"/>
</dbReference>
<organism evidence="3 4">
    <name type="scientific">Tetrapyrgos nigripes</name>
    <dbReference type="NCBI Taxonomy" id="182062"/>
    <lineage>
        <taxon>Eukaryota</taxon>
        <taxon>Fungi</taxon>
        <taxon>Dikarya</taxon>
        <taxon>Basidiomycota</taxon>
        <taxon>Agaricomycotina</taxon>
        <taxon>Agaricomycetes</taxon>
        <taxon>Agaricomycetidae</taxon>
        <taxon>Agaricales</taxon>
        <taxon>Marasmiineae</taxon>
        <taxon>Marasmiaceae</taxon>
        <taxon>Tetrapyrgos</taxon>
    </lineage>
</organism>
<dbReference type="Proteomes" id="UP000559256">
    <property type="component" value="Unassembled WGS sequence"/>
</dbReference>
<feature type="compositionally biased region" description="Polar residues" evidence="1">
    <location>
        <begin position="524"/>
        <end position="539"/>
    </location>
</feature>
<evidence type="ECO:0000259" key="2">
    <source>
        <dbReference type="PROSITE" id="PS50172"/>
    </source>
</evidence>
<sequence>MSRAGPLDLNDLIPTSMFPFRGVKYHLAECLPPESTSSLTHILNTNGATCAESLQDATHVITNSNCFEGYKEVSDSTAVVTEKMGGTIHSPLTSTYSPDPSMLFSGVVGCATELRDADMQIISAGITALGGQWRSALSKDVTHLFAISSSGDKYRNATTAQEQTKIKIVLPHWFDDSVRLGLNNLETEPYEWPDPPMLEAMSKASSGPAKKSRKLSPERQALLKTALWDPEKEIPTRFDDRDIFGGRRVLLGLSLELGHRRGAVEAGIERTGGIVVDLEESDTVQEIDKINECDKIDECDIFVTRYRSGKAYYKAVRAGKTIGSLAWLFHVQSVGVLKRPLDQLLHYPIPRHPPDGFSDIEITVSNYTGENREYLKKIIETMGAKFTPSMSKRNKALIAAHNDGQKAQQAVAWYIPVVNHLWLEDCFIKWHFIEPSSQAKYTDLNVVSDFSVYLGNRGVGSQIEDLEEIIRQEAEEEESERQAKALSATQHSVRDVTEVARELVEADGWDEDDAAMDVDERRPGSSSANRKAPSLTSLHLTSQPEISEILVPKPFRVLPDEAAGRLKQALASPWLRRR</sequence>
<dbReference type="SUPFAM" id="SSF52113">
    <property type="entry name" value="BRCT domain"/>
    <property type="match status" value="2"/>
</dbReference>
<gene>
    <name evidence="3" type="ORF">D9758_001946</name>
</gene>
<feature type="domain" description="BRCT" evidence="2">
    <location>
        <begin position="352"/>
        <end position="427"/>
    </location>
</feature>
<accession>A0A8H5GT70</accession>
<dbReference type="OrthoDB" id="342264at2759"/>
<comment type="caution">
    <text evidence="3">The sequence shown here is derived from an EMBL/GenBank/DDBJ whole genome shotgun (WGS) entry which is preliminary data.</text>
</comment>
<dbReference type="GO" id="GO:1990683">
    <property type="term" value="P:DNA double-strand break attachment to nuclear envelope"/>
    <property type="evidence" value="ECO:0007669"/>
    <property type="project" value="TreeGrafter"/>
</dbReference>
<dbReference type="InterPro" id="IPR001357">
    <property type="entry name" value="BRCT_dom"/>
</dbReference>
<dbReference type="AlphaFoldDB" id="A0A8H5GT70"/>
<dbReference type="SMART" id="SM00292">
    <property type="entry name" value="BRCT"/>
    <property type="match status" value="2"/>
</dbReference>
<dbReference type="CDD" id="cd18436">
    <property type="entry name" value="BRCT_BRC1_like_rpt2"/>
    <property type="match status" value="1"/>
</dbReference>
<proteinExistence type="predicted"/>
<evidence type="ECO:0000313" key="3">
    <source>
        <dbReference type="EMBL" id="KAF5370744.1"/>
    </source>
</evidence>
<evidence type="ECO:0000256" key="1">
    <source>
        <dbReference type="SAM" id="MobiDB-lite"/>
    </source>
</evidence>
<dbReference type="PROSITE" id="PS50172">
    <property type="entry name" value="BRCT"/>
    <property type="match status" value="2"/>
</dbReference>
<feature type="region of interest" description="Disordered" evidence="1">
    <location>
        <begin position="510"/>
        <end position="539"/>
    </location>
</feature>